<dbReference type="Gene3D" id="3.40.50.300">
    <property type="entry name" value="P-loop containing nucleotide triphosphate hydrolases"/>
    <property type="match status" value="3"/>
</dbReference>
<dbReference type="SUPFAM" id="SSF81923">
    <property type="entry name" value="Double Clp-N motif"/>
    <property type="match status" value="1"/>
</dbReference>
<dbReference type="Pfam" id="PF02861">
    <property type="entry name" value="Clp_N"/>
    <property type="match status" value="1"/>
</dbReference>
<dbReference type="SUPFAM" id="SSF52540">
    <property type="entry name" value="P-loop containing nucleoside triphosphate hydrolases"/>
    <property type="match status" value="2"/>
</dbReference>
<comment type="function">
    <text evidence="12">Part of a stress-induced multi-chaperone system, it is involved in the recovery of the cell from heat-induced damage, in cooperation with DnaK, DnaJ and GrpE.</text>
</comment>
<keyword evidence="8 11" id="KW-0143">Chaperone</keyword>
<keyword evidence="15" id="KW-1185">Reference proteome</keyword>
<evidence type="ECO:0000256" key="1">
    <source>
        <dbReference type="ARBA" id="ARBA00004496"/>
    </source>
</evidence>
<dbReference type="InterPro" id="IPR018368">
    <property type="entry name" value="ClpA/B_CS1"/>
</dbReference>
<dbReference type="PANTHER" id="PTHR11638:SF18">
    <property type="entry name" value="HEAT SHOCK PROTEIN 104"/>
    <property type="match status" value="1"/>
</dbReference>
<dbReference type="NCBIfam" id="TIGR03346">
    <property type="entry name" value="chaperone_ClpB"/>
    <property type="match status" value="1"/>
</dbReference>
<dbReference type="Pfam" id="PF17871">
    <property type="entry name" value="AAA_lid_9"/>
    <property type="match status" value="1"/>
</dbReference>
<dbReference type="InterPro" id="IPR019489">
    <property type="entry name" value="Clp_ATPase_C"/>
</dbReference>
<dbReference type="PRINTS" id="PR00300">
    <property type="entry name" value="CLPPROTEASEA"/>
</dbReference>
<dbReference type="CDD" id="cd19499">
    <property type="entry name" value="RecA-like_ClpB_Hsp104-like"/>
    <property type="match status" value="1"/>
</dbReference>
<comment type="similarity">
    <text evidence="2 11">Belongs to the ClpA/ClpB family.</text>
</comment>
<dbReference type="PANTHER" id="PTHR11638">
    <property type="entry name" value="ATP-DEPENDENT CLP PROTEASE"/>
    <property type="match status" value="1"/>
</dbReference>
<evidence type="ECO:0000256" key="3">
    <source>
        <dbReference type="ARBA" id="ARBA00022737"/>
    </source>
</evidence>
<evidence type="ECO:0000313" key="15">
    <source>
        <dbReference type="Proteomes" id="UP000606396"/>
    </source>
</evidence>
<comment type="subunit">
    <text evidence="12">Homohexamer; The oligomerization is ATP-dependent.</text>
</comment>
<dbReference type="EMBL" id="JACJTC010000013">
    <property type="protein sequence ID" value="MBD2613379.1"/>
    <property type="molecule type" value="Genomic_DNA"/>
</dbReference>
<comment type="subunit">
    <text evidence="9">Homohexamer. The oligomerization is ATP-dependent.</text>
</comment>
<evidence type="ECO:0000256" key="9">
    <source>
        <dbReference type="ARBA" id="ARBA00026057"/>
    </source>
</evidence>
<proteinExistence type="inferred from homology"/>
<dbReference type="CDD" id="cd00009">
    <property type="entry name" value="AAA"/>
    <property type="match status" value="1"/>
</dbReference>
<dbReference type="InterPro" id="IPR028299">
    <property type="entry name" value="ClpA/B_CS2"/>
</dbReference>
<evidence type="ECO:0000256" key="12">
    <source>
        <dbReference type="RuleBase" id="RU362034"/>
    </source>
</evidence>
<keyword evidence="7 12" id="KW-0175">Coiled coil</keyword>
<keyword evidence="3 10" id="KW-0677">Repeat</keyword>
<dbReference type="Gene3D" id="1.10.8.60">
    <property type="match status" value="1"/>
</dbReference>
<dbReference type="RefSeq" id="WP_190950659.1">
    <property type="nucleotide sequence ID" value="NZ_JACJTC010000013.1"/>
</dbReference>
<comment type="subcellular location">
    <subcellularLocation>
        <location evidence="1 12">Cytoplasm</location>
    </subcellularLocation>
</comment>
<comment type="caution">
    <text evidence="14">The sequence shown here is derived from an EMBL/GenBank/DDBJ whole genome shotgun (WGS) entry which is preliminary data.</text>
</comment>
<evidence type="ECO:0000256" key="8">
    <source>
        <dbReference type="ARBA" id="ARBA00023186"/>
    </source>
</evidence>
<dbReference type="SMART" id="SM00382">
    <property type="entry name" value="AAA"/>
    <property type="match status" value="2"/>
</dbReference>
<dbReference type="PROSITE" id="PS00870">
    <property type="entry name" value="CLPAB_1"/>
    <property type="match status" value="1"/>
</dbReference>
<evidence type="ECO:0000256" key="11">
    <source>
        <dbReference type="RuleBase" id="RU004432"/>
    </source>
</evidence>
<dbReference type="InterPro" id="IPR003593">
    <property type="entry name" value="AAA+_ATPase"/>
</dbReference>
<accession>A0ABR8HDL2</accession>
<protein>
    <recommendedName>
        <fullName evidence="12">Chaperone protein ClpB</fullName>
    </recommendedName>
</protein>
<keyword evidence="5 11" id="KW-0067">ATP-binding</keyword>
<reference evidence="14 15" key="1">
    <citation type="journal article" date="2020" name="ISME J.">
        <title>Comparative genomics reveals insights into cyanobacterial evolution and habitat adaptation.</title>
        <authorList>
            <person name="Chen M.Y."/>
            <person name="Teng W.K."/>
            <person name="Zhao L."/>
            <person name="Hu C.X."/>
            <person name="Zhou Y.K."/>
            <person name="Han B.P."/>
            <person name="Song L.R."/>
            <person name="Shu W.S."/>
        </authorList>
    </citation>
    <scope>NUCLEOTIDE SEQUENCE [LARGE SCALE GENOMIC DNA]</scope>
    <source>
        <strain evidence="14 15">FACHB-252</strain>
    </source>
</reference>
<dbReference type="PROSITE" id="PS00871">
    <property type="entry name" value="CLPAB_2"/>
    <property type="match status" value="1"/>
</dbReference>
<dbReference type="InterPro" id="IPR027417">
    <property type="entry name" value="P-loop_NTPase"/>
</dbReference>
<evidence type="ECO:0000256" key="5">
    <source>
        <dbReference type="ARBA" id="ARBA00022840"/>
    </source>
</evidence>
<sequence length="880" mass="99137">MQPTDPNKFTDKAWEGIVKSQDIVRAYQQQQLDVEHLIIALLEEPTSLAIRILARAEVDPIRLQQQLEAFTQRQPKVGKSDQLYLGRGLDVLLDQAEEIRAKMKDSYISVEHILLAFAEDERLGRRILKGFNADAAKLEAAIKTVRGSQKVTDQNPESRYEALQKFGRDLTEQAKAGKLDPVIGRDDEIRRVIQVLSRRSKNNPVLIGEPGVGKTAIAEALAQRMVNGDVPESLKNRQLISLDMGSLIAGAKYRGEFEDRLKSVLREVMESDGKIVLFIDELHTVVGTGSNQQGAMDAGNLLKPMLARGELRCIGATTLDEFRKHIEKDAALERRFQQVFVDQPTVENTISILRGLKERYEVHHNVKISDSALVAAATLSARYISDRFLPDKAIDLVDEAAAQLKMEITSKPAELETIDRRLMQLEMEKLSLAGEEKGIPQTRERLQRIEEEITNLTEKQHIFNDQWQGEKQLLEAISALKKEEDALRVQIEQAERAYDLNKAAQLKYGKLEGVQRDREAKETKLLEIQSQGSTLLREQVTEADIAEIVAKWTGIPVNRLLESERQKLLQLESHLHQRVIGQEEAVAAVAAAIRRARAGMKDPSRPIGSFLFMGPTGVGKTELARALAQFLFDSDDALVRLDMSEYMEKHSVSRLVGAPPGYIGYEEGGQLSEAIRRKPYSVVLLDEVEKAHPDVFNILLQVLDDGRITDSQGRMVDFRNTVIVMTSNIGSEHILDVSGDDSKYETMKKRVMDNLRSHFRPEFLNRIDDPILFHTLSRSEMRHIIRIQLKRVENLLRDQKIFLEISSAASDYLVEAGYDPVYGARPLKRAIQREVENPLATKLLENAFISGDTIFIDTSENGLSFTKKVPVKVSVTQIAT</sequence>
<evidence type="ECO:0000256" key="2">
    <source>
        <dbReference type="ARBA" id="ARBA00008675"/>
    </source>
</evidence>
<evidence type="ECO:0000256" key="6">
    <source>
        <dbReference type="ARBA" id="ARBA00023016"/>
    </source>
</evidence>
<organism evidence="14 15">
    <name type="scientific">Nostoc punctiforme FACHB-252</name>
    <dbReference type="NCBI Taxonomy" id="1357509"/>
    <lineage>
        <taxon>Bacteria</taxon>
        <taxon>Bacillati</taxon>
        <taxon>Cyanobacteriota</taxon>
        <taxon>Cyanophyceae</taxon>
        <taxon>Nostocales</taxon>
        <taxon>Nostocaceae</taxon>
        <taxon>Nostoc</taxon>
    </lineage>
</organism>
<dbReference type="InterPro" id="IPR001270">
    <property type="entry name" value="ClpA/B"/>
</dbReference>
<keyword evidence="12" id="KW-0963">Cytoplasm</keyword>
<dbReference type="Pfam" id="PF07724">
    <property type="entry name" value="AAA_2"/>
    <property type="match status" value="1"/>
</dbReference>
<keyword evidence="4 11" id="KW-0547">Nucleotide-binding</keyword>
<feature type="coiled-coil region" evidence="12">
    <location>
        <begin position="432"/>
        <end position="531"/>
    </location>
</feature>
<evidence type="ECO:0000313" key="14">
    <source>
        <dbReference type="EMBL" id="MBD2613379.1"/>
    </source>
</evidence>
<dbReference type="Pfam" id="PF10431">
    <property type="entry name" value="ClpB_D2-small"/>
    <property type="match status" value="1"/>
</dbReference>
<evidence type="ECO:0000256" key="10">
    <source>
        <dbReference type="PROSITE-ProRule" id="PRU01251"/>
    </source>
</evidence>
<dbReference type="InterPro" id="IPR003959">
    <property type="entry name" value="ATPase_AAA_core"/>
</dbReference>
<evidence type="ECO:0000256" key="4">
    <source>
        <dbReference type="ARBA" id="ARBA00022741"/>
    </source>
</evidence>
<feature type="domain" description="Clp R" evidence="13">
    <location>
        <begin position="6"/>
        <end position="148"/>
    </location>
</feature>
<evidence type="ECO:0000256" key="7">
    <source>
        <dbReference type="ARBA" id="ARBA00023054"/>
    </source>
</evidence>
<dbReference type="InterPro" id="IPR017730">
    <property type="entry name" value="Chaperonin_ClpB"/>
</dbReference>
<dbReference type="InterPro" id="IPR036628">
    <property type="entry name" value="Clp_N_dom_sf"/>
</dbReference>
<dbReference type="InterPro" id="IPR041546">
    <property type="entry name" value="ClpA/ClpB_AAA_lid"/>
</dbReference>
<name>A0ABR8HDL2_NOSPU</name>
<gene>
    <name evidence="12 14" type="primary">clpB</name>
    <name evidence="14" type="ORF">H6G94_19235</name>
</gene>
<dbReference type="InterPro" id="IPR050130">
    <property type="entry name" value="ClpA_ClpB"/>
</dbReference>
<dbReference type="PROSITE" id="PS51903">
    <property type="entry name" value="CLP_R"/>
    <property type="match status" value="1"/>
</dbReference>
<dbReference type="Gene3D" id="1.10.1780.10">
    <property type="entry name" value="Clp, N-terminal domain"/>
    <property type="match status" value="1"/>
</dbReference>
<dbReference type="InterPro" id="IPR004176">
    <property type="entry name" value="Clp_R_N"/>
</dbReference>
<dbReference type="Proteomes" id="UP000606396">
    <property type="component" value="Unassembled WGS sequence"/>
</dbReference>
<keyword evidence="6 12" id="KW-0346">Stress response</keyword>
<dbReference type="Pfam" id="PF00004">
    <property type="entry name" value="AAA"/>
    <property type="match status" value="1"/>
</dbReference>
<dbReference type="SMART" id="SM01086">
    <property type="entry name" value="ClpB_D2-small"/>
    <property type="match status" value="1"/>
</dbReference>
<evidence type="ECO:0000259" key="13">
    <source>
        <dbReference type="PROSITE" id="PS51903"/>
    </source>
</evidence>